<dbReference type="PANTHER" id="PTHR12482">
    <property type="entry name" value="LIPASE ROG1-RELATED-RELATED"/>
    <property type="match status" value="1"/>
</dbReference>
<protein>
    <recommendedName>
        <fullName evidence="2">DUF676 domain-containing protein</fullName>
    </recommendedName>
</protein>
<accession>A0ABD3GIZ8</accession>
<feature type="domain" description="DUF676" evidence="2">
    <location>
        <begin position="155"/>
        <end position="367"/>
    </location>
</feature>
<proteinExistence type="predicted"/>
<comment type="caution">
    <text evidence="3">The sequence shown here is derived from an EMBL/GenBank/DDBJ whole genome shotgun (WGS) entry which is preliminary data.</text>
</comment>
<reference evidence="3 4" key="1">
    <citation type="submission" date="2024-09" db="EMBL/GenBank/DDBJ databases">
        <title>Chromosome-scale assembly of Riccia sorocarpa.</title>
        <authorList>
            <person name="Paukszto L."/>
        </authorList>
    </citation>
    <scope>NUCLEOTIDE SEQUENCE [LARGE SCALE GENOMIC DNA]</scope>
    <source>
        <strain evidence="3">LP-2024</strain>
        <tissue evidence="3">Aerial parts of the thallus</tissue>
    </source>
</reference>
<sequence>MRRPVTCYPSLLARDERIRRKAERDWSRAFERLTHSADERHRSGLQAKGNEAKKSTSSITENLHCNGGTRVRAIMSTEQWSRPTRATSNDGGMMVERKSDRWRAWCECCRVSNEEGKVEQRDERSVDRLENAGEKNGSGNLVGVGVMNGDLDPPAEHLVIMVNGIIGSADDWKFAEEQFRKRLGKSVLIHRSARNSAKATFDGVDTMGKRLAEEVQQVIGDAKGLKKISFVSHSLGGLISRYAISLLYQPSAPEEGRSNATIEGLEPVNFITVATPHAGSRGSQNLPFLLGVKFLEGSAPYLAHLIIGQTGKDLFLTDGNPKKNIPPLLRRMVTDCDEGLFLSSLKAFQRRTAYANVIYDRCVGWATSSVRRRDELPEIRHEPLDARYPHIVRDEEWKGKVSVSASTGAAAAAPDSYADAMEEEIVAGLNQLSWRKVDVSFKGVGWFKAFNVHSIIQVKTTKQMEGKDVIDHIIDKHFLLENSDDFHQISDSTKVLDSVGIQQ</sequence>
<dbReference type="SUPFAM" id="SSF53474">
    <property type="entry name" value="alpha/beta-Hydrolases"/>
    <property type="match status" value="1"/>
</dbReference>
<keyword evidence="4" id="KW-1185">Reference proteome</keyword>
<dbReference type="Proteomes" id="UP001633002">
    <property type="component" value="Unassembled WGS sequence"/>
</dbReference>
<dbReference type="InterPro" id="IPR044294">
    <property type="entry name" value="Lipase-like"/>
</dbReference>
<evidence type="ECO:0000256" key="1">
    <source>
        <dbReference type="SAM" id="MobiDB-lite"/>
    </source>
</evidence>
<dbReference type="InterPro" id="IPR007751">
    <property type="entry name" value="DUF676_lipase-like"/>
</dbReference>
<name>A0ABD3GIZ8_9MARC</name>
<dbReference type="Pfam" id="PF05057">
    <property type="entry name" value="DUF676"/>
    <property type="match status" value="1"/>
</dbReference>
<evidence type="ECO:0000259" key="2">
    <source>
        <dbReference type="Pfam" id="PF05057"/>
    </source>
</evidence>
<dbReference type="PANTHER" id="PTHR12482:SF4">
    <property type="entry name" value="ALPHA_BETA-HYDROLASES SUPERFAMILY PROTEIN"/>
    <property type="match status" value="1"/>
</dbReference>
<dbReference type="Gene3D" id="3.40.50.1820">
    <property type="entry name" value="alpha/beta hydrolase"/>
    <property type="match status" value="1"/>
</dbReference>
<gene>
    <name evidence="3" type="ORF">R1sor_021607</name>
</gene>
<dbReference type="EMBL" id="JBJQOH010000007">
    <property type="protein sequence ID" value="KAL3678651.1"/>
    <property type="molecule type" value="Genomic_DNA"/>
</dbReference>
<evidence type="ECO:0000313" key="4">
    <source>
        <dbReference type="Proteomes" id="UP001633002"/>
    </source>
</evidence>
<dbReference type="AlphaFoldDB" id="A0ABD3GIZ8"/>
<feature type="region of interest" description="Disordered" evidence="1">
    <location>
        <begin position="37"/>
        <end position="63"/>
    </location>
</feature>
<dbReference type="InterPro" id="IPR029058">
    <property type="entry name" value="AB_hydrolase_fold"/>
</dbReference>
<evidence type="ECO:0000313" key="3">
    <source>
        <dbReference type="EMBL" id="KAL3678651.1"/>
    </source>
</evidence>
<organism evidence="3 4">
    <name type="scientific">Riccia sorocarpa</name>
    <dbReference type="NCBI Taxonomy" id="122646"/>
    <lineage>
        <taxon>Eukaryota</taxon>
        <taxon>Viridiplantae</taxon>
        <taxon>Streptophyta</taxon>
        <taxon>Embryophyta</taxon>
        <taxon>Marchantiophyta</taxon>
        <taxon>Marchantiopsida</taxon>
        <taxon>Marchantiidae</taxon>
        <taxon>Marchantiales</taxon>
        <taxon>Ricciaceae</taxon>
        <taxon>Riccia</taxon>
    </lineage>
</organism>